<dbReference type="Proteomes" id="UP000184089">
    <property type="component" value="Unassembled WGS sequence"/>
</dbReference>
<reference evidence="2 5" key="3">
    <citation type="journal article" date="2019" name="Nat. Med.">
        <title>A library of human gut bacterial isolates paired with longitudinal multiomics data enables mechanistic microbiome research.</title>
        <authorList>
            <person name="Poyet M."/>
            <person name="Groussin M."/>
            <person name="Gibbons S.M."/>
            <person name="Avila-Pacheco J."/>
            <person name="Jiang X."/>
            <person name="Kearney S.M."/>
            <person name="Perrotta A.R."/>
            <person name="Berdy B."/>
            <person name="Zhao S."/>
            <person name="Lieberman T.D."/>
            <person name="Swanson P.K."/>
            <person name="Smith M."/>
            <person name="Roesemann S."/>
            <person name="Alexander J.E."/>
            <person name="Rich S.A."/>
            <person name="Livny J."/>
            <person name="Vlamakis H."/>
            <person name="Clish C."/>
            <person name="Bullock K."/>
            <person name="Deik A."/>
            <person name="Scott J."/>
            <person name="Pierce K.A."/>
            <person name="Xavier R.J."/>
            <person name="Alm E.J."/>
        </authorList>
    </citation>
    <scope>NUCLEOTIDE SEQUENCE [LARGE SCALE GENOMIC DNA]</scope>
    <source>
        <strain evidence="2 5">BIOML-A2</strain>
    </source>
</reference>
<dbReference type="RefSeq" id="WP_021660466.1">
    <property type="nucleotide sequence ID" value="NZ_FQVY01000002.1"/>
</dbReference>
<reference evidence="4" key="2">
    <citation type="submission" date="2016-11" db="EMBL/GenBank/DDBJ databases">
        <authorList>
            <person name="Jaros S."/>
            <person name="Januszkiewicz K."/>
            <person name="Wedrychowicz H."/>
        </authorList>
    </citation>
    <scope>NUCLEOTIDE SEQUENCE [LARGE SCALE GENOMIC DNA]</scope>
    <source>
        <strain evidence="4">DSM 4029</strain>
    </source>
</reference>
<dbReference type="CDD" id="cd07721">
    <property type="entry name" value="yflN-like_MBL-fold"/>
    <property type="match status" value="1"/>
</dbReference>
<organism evidence="3 4">
    <name type="scientific">Bittarella massiliensis</name>
    <name type="common">ex Durand et al. 2017</name>
    <dbReference type="NCBI Taxonomy" id="1720313"/>
    <lineage>
        <taxon>Bacteria</taxon>
        <taxon>Bacillati</taxon>
        <taxon>Bacillota</taxon>
        <taxon>Clostridia</taxon>
        <taxon>Eubacteriales</taxon>
        <taxon>Oscillospiraceae</taxon>
        <taxon>Bittarella (ex Durand et al. 2017)</taxon>
    </lineage>
</organism>
<dbReference type="AlphaFoldDB" id="A0AAQ1RW79"/>
<dbReference type="InterPro" id="IPR050855">
    <property type="entry name" value="NDM-1-like"/>
</dbReference>
<dbReference type="SMART" id="SM00849">
    <property type="entry name" value="Lactamase_B"/>
    <property type="match status" value="1"/>
</dbReference>
<protein>
    <submittedName>
        <fullName evidence="3">Glyoxylase, beta-lactamase superfamily II</fullName>
    </submittedName>
    <submittedName>
        <fullName evidence="2">MBL fold metallo-hydrolase</fullName>
    </submittedName>
</protein>
<dbReference type="PANTHER" id="PTHR42951:SF15">
    <property type="entry name" value="METALLO-BETA-LACTAMASE SUPERFAMILY PROTEIN"/>
    <property type="match status" value="1"/>
</dbReference>
<comment type="caution">
    <text evidence="3">The sequence shown here is derived from an EMBL/GenBank/DDBJ whole genome shotgun (WGS) entry which is preliminary data.</text>
</comment>
<evidence type="ECO:0000313" key="4">
    <source>
        <dbReference type="Proteomes" id="UP000184089"/>
    </source>
</evidence>
<dbReference type="Gene3D" id="3.60.15.10">
    <property type="entry name" value="Ribonuclease Z/Hydroxyacylglutathione hydrolase-like"/>
    <property type="match status" value="1"/>
</dbReference>
<dbReference type="EMBL" id="WWVX01000001">
    <property type="protein sequence ID" value="MZL68200.1"/>
    <property type="molecule type" value="Genomic_DNA"/>
</dbReference>
<keyword evidence="5" id="KW-1185">Reference proteome</keyword>
<dbReference type="SUPFAM" id="SSF56281">
    <property type="entry name" value="Metallo-hydrolase/oxidoreductase"/>
    <property type="match status" value="1"/>
</dbReference>
<dbReference type="EMBL" id="FQVY01000002">
    <property type="protein sequence ID" value="SHG20603.1"/>
    <property type="molecule type" value="Genomic_DNA"/>
</dbReference>
<name>A0AAQ1RW79_9FIRM</name>
<proteinExistence type="predicted"/>
<sequence>MYRITPLRLPGPGEGSPPIWPVLLQWEGEDRALLVDCGCAGTLPQLEEALAGAGASLGDLQALALTHCDHDHMGLARELTGRCPGLGVYCSAVQRPFVAGEAASPRSVAAGRPAPVDDPVPGAVALEGDAPFPGWEGLWVVDTPGHMPGHIALYCKEERTLIAGDALTAEEGRLAGPNPRYTLDMEEGMETVRLLARLDLQTVLCHHGGAVRGDIPRQLEALFRAWREDR</sequence>
<gene>
    <name evidence="2" type="ORF">GT747_00225</name>
    <name evidence="3" type="ORF">SAMN05444424_1870</name>
</gene>
<accession>A0AAQ1RW79</accession>
<dbReference type="PANTHER" id="PTHR42951">
    <property type="entry name" value="METALLO-BETA-LACTAMASE DOMAIN-CONTAINING"/>
    <property type="match status" value="1"/>
</dbReference>
<evidence type="ECO:0000259" key="1">
    <source>
        <dbReference type="SMART" id="SM00849"/>
    </source>
</evidence>
<dbReference type="InterPro" id="IPR036866">
    <property type="entry name" value="RibonucZ/Hydroxyglut_hydro"/>
</dbReference>
<feature type="domain" description="Metallo-beta-lactamase" evidence="1">
    <location>
        <begin position="18"/>
        <end position="207"/>
    </location>
</feature>
<dbReference type="InterPro" id="IPR001279">
    <property type="entry name" value="Metallo-B-lactamas"/>
</dbReference>
<reference evidence="3" key="1">
    <citation type="submission" date="2016-11" db="EMBL/GenBank/DDBJ databases">
        <authorList>
            <person name="Varghese N."/>
            <person name="Submissions S."/>
        </authorList>
    </citation>
    <scope>NUCLEOTIDE SEQUENCE</scope>
    <source>
        <strain evidence="3">DSM 4029</strain>
    </source>
</reference>
<evidence type="ECO:0000313" key="3">
    <source>
        <dbReference type="EMBL" id="SHG20603.1"/>
    </source>
</evidence>
<dbReference type="Pfam" id="PF00753">
    <property type="entry name" value="Lactamase_B"/>
    <property type="match status" value="1"/>
</dbReference>
<dbReference type="Proteomes" id="UP000474718">
    <property type="component" value="Unassembled WGS sequence"/>
</dbReference>
<evidence type="ECO:0000313" key="5">
    <source>
        <dbReference type="Proteomes" id="UP000474718"/>
    </source>
</evidence>
<evidence type="ECO:0000313" key="2">
    <source>
        <dbReference type="EMBL" id="MZL68200.1"/>
    </source>
</evidence>